<keyword evidence="4" id="KW-1185">Reference proteome</keyword>
<protein>
    <submittedName>
        <fullName evidence="3">WecB/TagA/CpsF family glycosyltransferase</fullName>
    </submittedName>
</protein>
<keyword evidence="2 3" id="KW-0808">Transferase</keyword>
<sequence>MKLHKVQLMGINFDNLSMSTLIEDISLLKKNKQKKFIVTPNVDFLIRSKKNGDFKNIVNSADISIADGMPIVWVSKLIKQPLVERVTGADLLDRVCAESKEKEFNIYLLGASPDSNKKAIKNLKEKYPGVRIVGGYSPTFSQVFNEEENKKIISDINKLRVNCLFVAFGSPKQEKWIKENIDSLNINIAVGCGAAIDFAAGKKRAPKWMRSVGLEWLFRFLLEPKRLGKRYIVTNSLFLLEVLKILVKKKEIK</sequence>
<dbReference type="InterPro" id="IPR004629">
    <property type="entry name" value="WecG_TagA_CpsF"/>
</dbReference>
<dbReference type="NCBIfam" id="TIGR00696">
    <property type="entry name" value="wecG_tagA_cpsF"/>
    <property type="match status" value="1"/>
</dbReference>
<name>A0A5R9EX90_9BACL</name>
<dbReference type="OrthoDB" id="9771846at2"/>
<evidence type="ECO:0000256" key="1">
    <source>
        <dbReference type="ARBA" id="ARBA00022676"/>
    </source>
</evidence>
<evidence type="ECO:0000256" key="2">
    <source>
        <dbReference type="ARBA" id="ARBA00022679"/>
    </source>
</evidence>
<dbReference type="RefSeq" id="WP_138129323.1">
    <property type="nucleotide sequence ID" value="NZ_SWLG01000027.1"/>
</dbReference>
<accession>A0A5R9EX90</accession>
<proteinExistence type="predicted"/>
<dbReference type="PANTHER" id="PTHR34136:SF1">
    <property type="entry name" value="UDP-N-ACETYL-D-MANNOSAMINURONIC ACID TRANSFERASE"/>
    <property type="match status" value="1"/>
</dbReference>
<dbReference type="GO" id="GO:0016758">
    <property type="term" value="F:hexosyltransferase activity"/>
    <property type="evidence" value="ECO:0007669"/>
    <property type="project" value="TreeGrafter"/>
</dbReference>
<evidence type="ECO:0000313" key="3">
    <source>
        <dbReference type="EMBL" id="TLS35159.1"/>
    </source>
</evidence>
<dbReference type="Pfam" id="PF03808">
    <property type="entry name" value="Glyco_tran_WecG"/>
    <property type="match status" value="1"/>
</dbReference>
<reference evidence="3 4" key="1">
    <citation type="submission" date="2019-04" db="EMBL/GenBank/DDBJ databases">
        <title>Bacillus caeni sp. nov., a bacterium isolated from mangrove sediment.</title>
        <authorList>
            <person name="Huang H."/>
            <person name="Mo K."/>
            <person name="Hu Y."/>
        </authorList>
    </citation>
    <scope>NUCLEOTIDE SEQUENCE [LARGE SCALE GENOMIC DNA]</scope>
    <source>
        <strain evidence="3 4">HB172195</strain>
    </source>
</reference>
<dbReference type="Proteomes" id="UP000308230">
    <property type="component" value="Unassembled WGS sequence"/>
</dbReference>
<dbReference type="AlphaFoldDB" id="A0A5R9EX90"/>
<organism evidence="3 4">
    <name type="scientific">Exobacillus caeni</name>
    <dbReference type="NCBI Taxonomy" id="2574798"/>
    <lineage>
        <taxon>Bacteria</taxon>
        <taxon>Bacillati</taxon>
        <taxon>Bacillota</taxon>
        <taxon>Bacilli</taxon>
        <taxon>Bacillales</taxon>
        <taxon>Guptibacillaceae</taxon>
        <taxon>Exobacillus</taxon>
    </lineage>
</organism>
<dbReference type="EMBL" id="SWLG01000027">
    <property type="protein sequence ID" value="TLS35159.1"/>
    <property type="molecule type" value="Genomic_DNA"/>
</dbReference>
<dbReference type="CDD" id="cd06533">
    <property type="entry name" value="Glyco_transf_WecG_TagA"/>
    <property type="match status" value="1"/>
</dbReference>
<comment type="caution">
    <text evidence="3">The sequence shown here is derived from an EMBL/GenBank/DDBJ whole genome shotgun (WGS) entry which is preliminary data.</text>
</comment>
<dbReference type="PANTHER" id="PTHR34136">
    <property type="match status" value="1"/>
</dbReference>
<evidence type="ECO:0000313" key="4">
    <source>
        <dbReference type="Proteomes" id="UP000308230"/>
    </source>
</evidence>
<keyword evidence="1" id="KW-0328">Glycosyltransferase</keyword>
<gene>
    <name evidence="3" type="ORF">FCL54_21805</name>
</gene>